<proteinExistence type="predicted"/>
<keyword evidence="2" id="KW-1185">Reference proteome</keyword>
<organism evidence="1 2">
    <name type="scientific">Peronosclerospora sorghi</name>
    <dbReference type="NCBI Taxonomy" id="230839"/>
    <lineage>
        <taxon>Eukaryota</taxon>
        <taxon>Sar</taxon>
        <taxon>Stramenopiles</taxon>
        <taxon>Oomycota</taxon>
        <taxon>Peronosporomycetes</taxon>
        <taxon>Peronosporales</taxon>
        <taxon>Peronosporaceae</taxon>
        <taxon>Peronosclerospora</taxon>
    </lineage>
</organism>
<sequence length="229" mass="25725">MSRSSRFSRDDDIEDIAVKGHKSSDCGRYSGVPTSTLRSAWDEFLATKLFLKVPQDFYNVLNWRQLYEPKVLAAFIATLRIRLYGPFDLLVAANLKIVATDKPLYLHGRYYFDPLSSRAEEQIKKRQSTLGKTKVATLLKKIEAYIDEETVPSVKKLQAKRKKETVVASLHQLGIVVLSVARNRLSELVPRATIASDECDFGTSLLLGLDVFSVGSCLENEALQLLRVA</sequence>
<name>A0ACC0VFZ0_9STRA</name>
<gene>
    <name evidence="1" type="ORF">PsorP6_014036</name>
</gene>
<dbReference type="EMBL" id="CM047588">
    <property type="protein sequence ID" value="KAI9905362.1"/>
    <property type="molecule type" value="Genomic_DNA"/>
</dbReference>
<reference evidence="1 2" key="1">
    <citation type="journal article" date="2022" name="bioRxiv">
        <title>The genome of the oomycete Peronosclerospora sorghi, a cosmopolitan pathogen of maize and sorghum, is inflated with dispersed pseudogenes.</title>
        <authorList>
            <person name="Fletcher K."/>
            <person name="Martin F."/>
            <person name="Isakeit T."/>
            <person name="Cavanaugh K."/>
            <person name="Magill C."/>
            <person name="Michelmore R."/>
        </authorList>
    </citation>
    <scope>NUCLEOTIDE SEQUENCE [LARGE SCALE GENOMIC DNA]</scope>
    <source>
        <strain evidence="1">P6</strain>
    </source>
</reference>
<comment type="caution">
    <text evidence="1">The sequence shown here is derived from an EMBL/GenBank/DDBJ whole genome shotgun (WGS) entry which is preliminary data.</text>
</comment>
<accession>A0ACC0VFZ0</accession>
<evidence type="ECO:0000313" key="2">
    <source>
        <dbReference type="Proteomes" id="UP001163321"/>
    </source>
</evidence>
<dbReference type="Proteomes" id="UP001163321">
    <property type="component" value="Chromosome 9"/>
</dbReference>
<protein>
    <submittedName>
        <fullName evidence="1">Uncharacterized protein</fullName>
    </submittedName>
</protein>
<evidence type="ECO:0000313" key="1">
    <source>
        <dbReference type="EMBL" id="KAI9905362.1"/>
    </source>
</evidence>